<evidence type="ECO:0000313" key="3">
    <source>
        <dbReference type="Proteomes" id="UP001215598"/>
    </source>
</evidence>
<evidence type="ECO:0000256" key="1">
    <source>
        <dbReference type="SAM" id="MobiDB-lite"/>
    </source>
</evidence>
<comment type="caution">
    <text evidence="2">The sequence shown here is derived from an EMBL/GenBank/DDBJ whole genome shotgun (WGS) entry which is preliminary data.</text>
</comment>
<reference evidence="2" key="1">
    <citation type="submission" date="2023-03" db="EMBL/GenBank/DDBJ databases">
        <title>Massive genome expansion in bonnet fungi (Mycena s.s.) driven by repeated elements and novel gene families across ecological guilds.</title>
        <authorList>
            <consortium name="Lawrence Berkeley National Laboratory"/>
            <person name="Harder C.B."/>
            <person name="Miyauchi S."/>
            <person name="Viragh M."/>
            <person name="Kuo A."/>
            <person name="Thoen E."/>
            <person name="Andreopoulos B."/>
            <person name="Lu D."/>
            <person name="Skrede I."/>
            <person name="Drula E."/>
            <person name="Henrissat B."/>
            <person name="Morin E."/>
            <person name="Kohler A."/>
            <person name="Barry K."/>
            <person name="LaButti K."/>
            <person name="Morin E."/>
            <person name="Salamov A."/>
            <person name="Lipzen A."/>
            <person name="Mereny Z."/>
            <person name="Hegedus B."/>
            <person name="Baldrian P."/>
            <person name="Stursova M."/>
            <person name="Weitz H."/>
            <person name="Taylor A."/>
            <person name="Grigoriev I.V."/>
            <person name="Nagy L.G."/>
            <person name="Martin F."/>
            <person name="Kauserud H."/>
        </authorList>
    </citation>
    <scope>NUCLEOTIDE SEQUENCE</scope>
    <source>
        <strain evidence="2">CBHHK182m</strain>
    </source>
</reference>
<feature type="region of interest" description="Disordered" evidence="1">
    <location>
        <begin position="98"/>
        <end position="119"/>
    </location>
</feature>
<protein>
    <submittedName>
        <fullName evidence="2">Uncharacterized protein</fullName>
    </submittedName>
</protein>
<organism evidence="2 3">
    <name type="scientific">Mycena metata</name>
    <dbReference type="NCBI Taxonomy" id="1033252"/>
    <lineage>
        <taxon>Eukaryota</taxon>
        <taxon>Fungi</taxon>
        <taxon>Dikarya</taxon>
        <taxon>Basidiomycota</taxon>
        <taxon>Agaricomycotina</taxon>
        <taxon>Agaricomycetes</taxon>
        <taxon>Agaricomycetidae</taxon>
        <taxon>Agaricales</taxon>
        <taxon>Marasmiineae</taxon>
        <taxon>Mycenaceae</taxon>
        <taxon>Mycena</taxon>
    </lineage>
</organism>
<keyword evidence="3" id="KW-1185">Reference proteome</keyword>
<gene>
    <name evidence="2" type="ORF">B0H16DRAFT_1456407</name>
</gene>
<name>A0AAD7NHB6_9AGAR</name>
<dbReference type="Proteomes" id="UP001215598">
    <property type="component" value="Unassembled WGS sequence"/>
</dbReference>
<sequence>MPIEKEEPSCQLGLVLTSPFVNLIRRKHRVLSHLSQISHLKPDTKNNKELRKFVVARQVDKLQAVATTKPIAFRGSMRLVTPAFKFQANTQGCMEWHKNQERQKSKKKSNCSATGLGPESNGLLTRMQVWPPPPSRWVVAVVVLQPGNGNKKKVWPPPPSRYTFTGGWVLGLVGRPGKPDTSKKKRKKRLGPESNGLPTQILLSSAAEWNARMKSIRRKSNVHFCLGLGPESNGLPTRCGPHHRADGWLARGLGIYAQKNLTTRVKKETSRPSRARSRVERASYRLLFNAWEFLHEMQVWPPPPSRCMVTSLGASISQFAVRYVYFNLSSSTQRRELEVSY</sequence>
<evidence type="ECO:0000313" key="2">
    <source>
        <dbReference type="EMBL" id="KAJ7760345.1"/>
    </source>
</evidence>
<dbReference type="EMBL" id="JARKIB010000037">
    <property type="protein sequence ID" value="KAJ7760345.1"/>
    <property type="molecule type" value="Genomic_DNA"/>
</dbReference>
<feature type="region of interest" description="Disordered" evidence="1">
    <location>
        <begin position="173"/>
        <end position="197"/>
    </location>
</feature>
<dbReference type="AlphaFoldDB" id="A0AAD7NHB6"/>
<proteinExistence type="predicted"/>
<accession>A0AAD7NHB6</accession>